<organism evidence="1 2">
    <name type="scientific">Brachionus plicatilis</name>
    <name type="common">Marine rotifer</name>
    <name type="synonym">Brachionus muelleri</name>
    <dbReference type="NCBI Taxonomy" id="10195"/>
    <lineage>
        <taxon>Eukaryota</taxon>
        <taxon>Metazoa</taxon>
        <taxon>Spiralia</taxon>
        <taxon>Gnathifera</taxon>
        <taxon>Rotifera</taxon>
        <taxon>Eurotatoria</taxon>
        <taxon>Monogononta</taxon>
        <taxon>Pseudotrocha</taxon>
        <taxon>Ploima</taxon>
        <taxon>Brachionidae</taxon>
        <taxon>Brachionus</taxon>
    </lineage>
</organism>
<protein>
    <submittedName>
        <fullName evidence="1">Uncharacterized protein</fullName>
    </submittedName>
</protein>
<sequence length="119" mass="13836">MVNDSLICIIITNSLVVQMKVLMARRPLDLFCSSGDHTGTLYQIYRIEKNTVKTKIFYLKLKKKLKKLKPNWQLFFLYSFDVKKTPVSFKTKIFTDLILILANKLLVPVNVPTNKLVDK</sequence>
<comment type="caution">
    <text evidence="1">The sequence shown here is derived from an EMBL/GenBank/DDBJ whole genome shotgun (WGS) entry which is preliminary data.</text>
</comment>
<dbReference type="EMBL" id="REGN01006777">
    <property type="protein sequence ID" value="RNA08346.1"/>
    <property type="molecule type" value="Genomic_DNA"/>
</dbReference>
<keyword evidence="2" id="KW-1185">Reference proteome</keyword>
<proteinExistence type="predicted"/>
<dbReference type="Proteomes" id="UP000276133">
    <property type="component" value="Unassembled WGS sequence"/>
</dbReference>
<evidence type="ECO:0000313" key="1">
    <source>
        <dbReference type="EMBL" id="RNA08346.1"/>
    </source>
</evidence>
<reference evidence="1 2" key="1">
    <citation type="journal article" date="2018" name="Sci. Rep.">
        <title>Genomic signatures of local adaptation to the degree of environmental predictability in rotifers.</title>
        <authorList>
            <person name="Franch-Gras L."/>
            <person name="Hahn C."/>
            <person name="Garcia-Roger E.M."/>
            <person name="Carmona M.J."/>
            <person name="Serra M."/>
            <person name="Gomez A."/>
        </authorList>
    </citation>
    <scope>NUCLEOTIDE SEQUENCE [LARGE SCALE GENOMIC DNA]</scope>
    <source>
        <strain evidence="1">HYR1</strain>
    </source>
</reference>
<gene>
    <name evidence="1" type="ORF">BpHYR1_003149</name>
</gene>
<name>A0A3M7QAB8_BRAPC</name>
<evidence type="ECO:0000313" key="2">
    <source>
        <dbReference type="Proteomes" id="UP000276133"/>
    </source>
</evidence>
<dbReference type="AlphaFoldDB" id="A0A3M7QAB8"/>
<accession>A0A3M7QAB8</accession>